<evidence type="ECO:0000313" key="1">
    <source>
        <dbReference type="EMBL" id="EFX80014.1"/>
    </source>
</evidence>
<dbReference type="InParanoid" id="E9GKL9"/>
<keyword evidence="2" id="KW-1185">Reference proteome</keyword>
<gene>
    <name evidence="1" type="ORF">DAPPUDRAFT_244290</name>
</gene>
<evidence type="ECO:0000313" key="2">
    <source>
        <dbReference type="Proteomes" id="UP000000305"/>
    </source>
</evidence>
<proteinExistence type="predicted"/>
<protein>
    <submittedName>
        <fullName evidence="1">Uncharacterized protein</fullName>
    </submittedName>
</protein>
<accession>E9GKL9</accession>
<reference evidence="1 2" key="1">
    <citation type="journal article" date="2011" name="Science">
        <title>The ecoresponsive genome of Daphnia pulex.</title>
        <authorList>
            <person name="Colbourne J.K."/>
            <person name="Pfrender M.E."/>
            <person name="Gilbert D."/>
            <person name="Thomas W.K."/>
            <person name="Tucker A."/>
            <person name="Oakley T.H."/>
            <person name="Tokishita S."/>
            <person name="Aerts A."/>
            <person name="Arnold G.J."/>
            <person name="Basu M.K."/>
            <person name="Bauer D.J."/>
            <person name="Caceres C.E."/>
            <person name="Carmel L."/>
            <person name="Casola C."/>
            <person name="Choi J.H."/>
            <person name="Detter J.C."/>
            <person name="Dong Q."/>
            <person name="Dusheyko S."/>
            <person name="Eads B.D."/>
            <person name="Frohlich T."/>
            <person name="Geiler-Samerotte K.A."/>
            <person name="Gerlach D."/>
            <person name="Hatcher P."/>
            <person name="Jogdeo S."/>
            <person name="Krijgsveld J."/>
            <person name="Kriventseva E.V."/>
            <person name="Kultz D."/>
            <person name="Laforsch C."/>
            <person name="Lindquist E."/>
            <person name="Lopez J."/>
            <person name="Manak J.R."/>
            <person name="Muller J."/>
            <person name="Pangilinan J."/>
            <person name="Patwardhan R.P."/>
            <person name="Pitluck S."/>
            <person name="Pritham E.J."/>
            <person name="Rechtsteiner A."/>
            <person name="Rho M."/>
            <person name="Rogozin I.B."/>
            <person name="Sakarya O."/>
            <person name="Salamov A."/>
            <person name="Schaack S."/>
            <person name="Shapiro H."/>
            <person name="Shiga Y."/>
            <person name="Skalitzky C."/>
            <person name="Smith Z."/>
            <person name="Souvorov A."/>
            <person name="Sung W."/>
            <person name="Tang Z."/>
            <person name="Tsuchiya D."/>
            <person name="Tu H."/>
            <person name="Vos H."/>
            <person name="Wang M."/>
            <person name="Wolf Y.I."/>
            <person name="Yamagata H."/>
            <person name="Yamada T."/>
            <person name="Ye Y."/>
            <person name="Shaw J.R."/>
            <person name="Andrews J."/>
            <person name="Crease T.J."/>
            <person name="Tang H."/>
            <person name="Lucas S.M."/>
            <person name="Robertson H.M."/>
            <person name="Bork P."/>
            <person name="Koonin E.V."/>
            <person name="Zdobnov E.M."/>
            <person name="Grigoriev I.V."/>
            <person name="Lynch M."/>
            <person name="Boore J.L."/>
        </authorList>
    </citation>
    <scope>NUCLEOTIDE SEQUENCE [LARGE SCALE GENOMIC DNA]</scope>
</reference>
<dbReference type="EMBL" id="GL732549">
    <property type="protein sequence ID" value="EFX80014.1"/>
    <property type="molecule type" value="Genomic_DNA"/>
</dbReference>
<name>E9GKL9_DAPPU</name>
<dbReference type="KEGG" id="dpx:DAPPUDRAFT_244290"/>
<organism evidence="1 2">
    <name type="scientific">Daphnia pulex</name>
    <name type="common">Water flea</name>
    <dbReference type="NCBI Taxonomy" id="6669"/>
    <lineage>
        <taxon>Eukaryota</taxon>
        <taxon>Metazoa</taxon>
        <taxon>Ecdysozoa</taxon>
        <taxon>Arthropoda</taxon>
        <taxon>Crustacea</taxon>
        <taxon>Branchiopoda</taxon>
        <taxon>Diplostraca</taxon>
        <taxon>Cladocera</taxon>
        <taxon>Anomopoda</taxon>
        <taxon>Daphniidae</taxon>
        <taxon>Daphnia</taxon>
    </lineage>
</organism>
<dbReference type="AlphaFoldDB" id="E9GKL9"/>
<dbReference type="Proteomes" id="UP000000305">
    <property type="component" value="Unassembled WGS sequence"/>
</dbReference>
<dbReference type="PhylomeDB" id="E9GKL9"/>
<sequence>MPGWKVGFMVNHPGDLNGKLANYLKPFNFPTLSFLLVAFLTDLENAGIQPSDVIFMCYGVNIVSDKEYGELAVSISFEAQHWILTTEDSGPNPLSNI</sequence>
<dbReference type="HOGENOM" id="CLU_2348770_0_0_1"/>